<organism evidence="3 4">
    <name type="scientific">Laetiporus sulphureus 93-53</name>
    <dbReference type="NCBI Taxonomy" id="1314785"/>
    <lineage>
        <taxon>Eukaryota</taxon>
        <taxon>Fungi</taxon>
        <taxon>Dikarya</taxon>
        <taxon>Basidiomycota</taxon>
        <taxon>Agaricomycotina</taxon>
        <taxon>Agaricomycetes</taxon>
        <taxon>Polyporales</taxon>
        <taxon>Laetiporus</taxon>
    </lineage>
</organism>
<dbReference type="OrthoDB" id="3246846at2759"/>
<proteinExistence type="predicted"/>
<evidence type="ECO:0000259" key="2">
    <source>
        <dbReference type="PROSITE" id="PS50137"/>
    </source>
</evidence>
<dbReference type="Proteomes" id="UP000076871">
    <property type="component" value="Unassembled WGS sequence"/>
</dbReference>
<dbReference type="AlphaFoldDB" id="A0A165F951"/>
<dbReference type="InterPro" id="IPR014720">
    <property type="entry name" value="dsRBD_dom"/>
</dbReference>
<keyword evidence="4" id="KW-1185">Reference proteome</keyword>
<accession>A0A165F951</accession>
<dbReference type="Gene3D" id="3.30.160.20">
    <property type="match status" value="1"/>
</dbReference>
<sequence length="79" mass="8563">MSSETGTVDLNNYLQSKELLSQLSWEESFTGPRHAPEWTSVCKLSGAVIGRGTGSSKHAARDMAAKAALEHLMQENADE</sequence>
<evidence type="ECO:0000313" key="4">
    <source>
        <dbReference type="Proteomes" id="UP000076871"/>
    </source>
</evidence>
<dbReference type="InParanoid" id="A0A165F951"/>
<dbReference type="EMBL" id="KV427614">
    <property type="protein sequence ID" value="KZT08620.1"/>
    <property type="molecule type" value="Genomic_DNA"/>
</dbReference>
<dbReference type="PROSITE" id="PS50137">
    <property type="entry name" value="DS_RBD"/>
    <property type="match status" value="1"/>
</dbReference>
<protein>
    <recommendedName>
        <fullName evidence="2">DRBM domain-containing protein</fullName>
    </recommendedName>
</protein>
<dbReference type="RefSeq" id="XP_040766360.1">
    <property type="nucleotide sequence ID" value="XM_040914300.1"/>
</dbReference>
<dbReference type="GO" id="GO:0003723">
    <property type="term" value="F:RNA binding"/>
    <property type="evidence" value="ECO:0007669"/>
    <property type="project" value="UniProtKB-UniRule"/>
</dbReference>
<gene>
    <name evidence="3" type="ORF">LAESUDRAFT_811235</name>
</gene>
<name>A0A165F951_9APHY</name>
<evidence type="ECO:0000313" key="3">
    <source>
        <dbReference type="EMBL" id="KZT08620.1"/>
    </source>
</evidence>
<dbReference type="SMART" id="SM00358">
    <property type="entry name" value="DSRM"/>
    <property type="match status" value="1"/>
</dbReference>
<dbReference type="GeneID" id="63831327"/>
<keyword evidence="1" id="KW-0694">RNA-binding</keyword>
<reference evidence="3 4" key="1">
    <citation type="journal article" date="2016" name="Mol. Biol. Evol.">
        <title>Comparative Genomics of Early-Diverging Mushroom-Forming Fungi Provides Insights into the Origins of Lignocellulose Decay Capabilities.</title>
        <authorList>
            <person name="Nagy L.G."/>
            <person name="Riley R."/>
            <person name="Tritt A."/>
            <person name="Adam C."/>
            <person name="Daum C."/>
            <person name="Floudas D."/>
            <person name="Sun H."/>
            <person name="Yadav J.S."/>
            <person name="Pangilinan J."/>
            <person name="Larsson K.H."/>
            <person name="Matsuura K."/>
            <person name="Barry K."/>
            <person name="Labutti K."/>
            <person name="Kuo R."/>
            <person name="Ohm R.A."/>
            <person name="Bhattacharya S.S."/>
            <person name="Shirouzu T."/>
            <person name="Yoshinaga Y."/>
            <person name="Martin F.M."/>
            <person name="Grigoriev I.V."/>
            <person name="Hibbett D.S."/>
        </authorList>
    </citation>
    <scope>NUCLEOTIDE SEQUENCE [LARGE SCALE GENOMIC DNA]</scope>
    <source>
        <strain evidence="3 4">93-53</strain>
    </source>
</reference>
<dbReference type="Pfam" id="PF00035">
    <property type="entry name" value="dsrm"/>
    <property type="match status" value="1"/>
</dbReference>
<dbReference type="SUPFAM" id="SSF54768">
    <property type="entry name" value="dsRNA-binding domain-like"/>
    <property type="match status" value="1"/>
</dbReference>
<feature type="domain" description="DRBM" evidence="2">
    <location>
        <begin position="5"/>
        <end position="74"/>
    </location>
</feature>
<evidence type="ECO:0000256" key="1">
    <source>
        <dbReference type="PROSITE-ProRule" id="PRU00266"/>
    </source>
</evidence>